<comment type="subcellular location">
    <subcellularLocation>
        <location evidence="1">Membrane</location>
        <topology evidence="1">Multi-pass membrane protein</topology>
    </subcellularLocation>
</comment>
<evidence type="ECO:0000256" key="2">
    <source>
        <dbReference type="ARBA" id="ARBA00022448"/>
    </source>
</evidence>
<dbReference type="InterPro" id="IPR044770">
    <property type="entry name" value="MFS_spinster-like"/>
</dbReference>
<evidence type="ECO:0000256" key="5">
    <source>
        <dbReference type="ARBA" id="ARBA00023136"/>
    </source>
</evidence>
<evidence type="ECO:0000256" key="4">
    <source>
        <dbReference type="ARBA" id="ARBA00022989"/>
    </source>
</evidence>
<organism evidence="10 11">
    <name type="scientific">Zophobas morio</name>
    <dbReference type="NCBI Taxonomy" id="2755281"/>
    <lineage>
        <taxon>Eukaryota</taxon>
        <taxon>Metazoa</taxon>
        <taxon>Ecdysozoa</taxon>
        <taxon>Arthropoda</taxon>
        <taxon>Hexapoda</taxon>
        <taxon>Insecta</taxon>
        <taxon>Pterygota</taxon>
        <taxon>Neoptera</taxon>
        <taxon>Endopterygota</taxon>
        <taxon>Coleoptera</taxon>
        <taxon>Polyphaga</taxon>
        <taxon>Cucujiformia</taxon>
        <taxon>Tenebrionidae</taxon>
        <taxon>Zophobas</taxon>
    </lineage>
</organism>
<dbReference type="Proteomes" id="UP001168821">
    <property type="component" value="Unassembled WGS sequence"/>
</dbReference>
<evidence type="ECO:0000313" key="11">
    <source>
        <dbReference type="Proteomes" id="UP001168821"/>
    </source>
</evidence>
<keyword evidence="5 8" id="KW-0472">Membrane</keyword>
<proteinExistence type="inferred from homology"/>
<evidence type="ECO:0000313" key="10">
    <source>
        <dbReference type="EMBL" id="KAJ3641287.1"/>
    </source>
</evidence>
<dbReference type="PANTHER" id="PTHR23505">
    <property type="entry name" value="SPINSTER"/>
    <property type="match status" value="1"/>
</dbReference>
<gene>
    <name evidence="10" type="ORF">Zmor_027799</name>
</gene>
<evidence type="ECO:0000256" key="1">
    <source>
        <dbReference type="ARBA" id="ARBA00004141"/>
    </source>
</evidence>
<feature type="transmembrane region" description="Helical" evidence="8">
    <location>
        <begin position="338"/>
        <end position="367"/>
    </location>
</feature>
<dbReference type="GO" id="GO:0022857">
    <property type="term" value="F:transmembrane transporter activity"/>
    <property type="evidence" value="ECO:0007669"/>
    <property type="project" value="InterPro"/>
</dbReference>
<keyword evidence="4 8" id="KW-1133">Transmembrane helix</keyword>
<name>A0AA38M3M4_9CUCU</name>
<feature type="transmembrane region" description="Helical" evidence="8">
    <location>
        <begin position="274"/>
        <end position="300"/>
    </location>
</feature>
<feature type="transmembrane region" description="Helical" evidence="8">
    <location>
        <begin position="241"/>
        <end position="262"/>
    </location>
</feature>
<comment type="caution">
    <text evidence="10">The sequence shown here is derived from an EMBL/GenBank/DDBJ whole genome shotgun (WGS) entry which is preliminary data.</text>
</comment>
<dbReference type="AlphaFoldDB" id="A0AA38M3M4"/>
<reference evidence="10" key="1">
    <citation type="journal article" date="2023" name="G3 (Bethesda)">
        <title>Whole genome assemblies of Zophobas morio and Tenebrio molitor.</title>
        <authorList>
            <person name="Kaur S."/>
            <person name="Stinson S.A."/>
            <person name="diCenzo G.C."/>
        </authorList>
    </citation>
    <scope>NUCLEOTIDE SEQUENCE</scope>
    <source>
        <strain evidence="10">QUZm001</strain>
    </source>
</reference>
<protein>
    <recommendedName>
        <fullName evidence="9">Major facilitator superfamily (MFS) profile domain-containing protein</fullName>
    </recommendedName>
</protein>
<dbReference type="InterPro" id="IPR011701">
    <property type="entry name" value="MFS"/>
</dbReference>
<dbReference type="SUPFAM" id="SSF103473">
    <property type="entry name" value="MFS general substrate transporter"/>
    <property type="match status" value="1"/>
</dbReference>
<comment type="similarity">
    <text evidence="6">Belongs to the major facilitator superfamily. Spinster (TC 2.A.1.49) family.</text>
</comment>
<evidence type="ECO:0000256" key="3">
    <source>
        <dbReference type="ARBA" id="ARBA00022692"/>
    </source>
</evidence>
<dbReference type="Pfam" id="PF07690">
    <property type="entry name" value="MFS_1"/>
    <property type="match status" value="1"/>
</dbReference>
<dbReference type="EMBL" id="JALNTZ010000009">
    <property type="protein sequence ID" value="KAJ3641287.1"/>
    <property type="molecule type" value="Genomic_DNA"/>
</dbReference>
<evidence type="ECO:0000256" key="7">
    <source>
        <dbReference type="SAM" id="MobiDB-lite"/>
    </source>
</evidence>
<evidence type="ECO:0000259" key="9">
    <source>
        <dbReference type="PROSITE" id="PS50850"/>
    </source>
</evidence>
<accession>A0AA38M3M4</accession>
<feature type="transmembrane region" description="Helical" evidence="8">
    <location>
        <begin position="312"/>
        <end position="332"/>
    </location>
</feature>
<keyword evidence="11" id="KW-1185">Reference proteome</keyword>
<dbReference type="PANTHER" id="PTHR23505:SF79">
    <property type="entry name" value="PROTEIN SPINSTER"/>
    <property type="match status" value="1"/>
</dbReference>
<feature type="transmembrane region" description="Helical" evidence="8">
    <location>
        <begin position="126"/>
        <end position="147"/>
    </location>
</feature>
<feature type="region of interest" description="Disordered" evidence="7">
    <location>
        <begin position="1"/>
        <end position="21"/>
    </location>
</feature>
<dbReference type="Gene3D" id="1.20.1250.20">
    <property type="entry name" value="MFS general substrate transporter like domains"/>
    <property type="match status" value="1"/>
</dbReference>
<keyword evidence="3 8" id="KW-0812">Transmembrane</keyword>
<dbReference type="InterPro" id="IPR036259">
    <property type="entry name" value="MFS_trans_sf"/>
</dbReference>
<dbReference type="GO" id="GO:0016020">
    <property type="term" value="C:membrane"/>
    <property type="evidence" value="ECO:0007669"/>
    <property type="project" value="UniProtKB-SubCell"/>
</dbReference>
<keyword evidence="2" id="KW-0813">Transport</keyword>
<feature type="domain" description="Major facilitator superfamily (MFS) profile" evidence="9">
    <location>
        <begin position="23"/>
        <end position="446"/>
    </location>
</feature>
<dbReference type="InterPro" id="IPR020846">
    <property type="entry name" value="MFS_dom"/>
</dbReference>
<feature type="transmembrane region" description="Helical" evidence="8">
    <location>
        <begin position="95"/>
        <end position="120"/>
    </location>
</feature>
<feature type="transmembrane region" description="Helical" evidence="8">
    <location>
        <begin position="418"/>
        <end position="440"/>
    </location>
</feature>
<dbReference type="PROSITE" id="PS50850">
    <property type="entry name" value="MFS"/>
    <property type="match status" value="1"/>
</dbReference>
<evidence type="ECO:0000256" key="6">
    <source>
        <dbReference type="ARBA" id="ARBA00024338"/>
    </source>
</evidence>
<evidence type="ECO:0000256" key="8">
    <source>
        <dbReference type="SAM" id="Phobius"/>
    </source>
</evidence>
<sequence>MADNRNPATAAAPPDPSSPSPPLDIRKIFDSFIIIFNVFMIKINDIIRETFLKYLQEYFCLDEWGMRHIEHVFAVTFLLSSSIFGFLTDRFSRKYLIVFGVGVLNVSILCESFVSAYWIFLVLHALETLGITCVYVVSLPMLGDLFVGDIRSRMLCVYYLMRPLSRMIVLLVRTQIQILLGSCWSSLRASFVVGVVNVVLGLLVLREPPRGEVDGRQMEVTPIEEDLKYLLRNRTYMMTTLALTAMACCQGALTTLFGTLLFDGLKINNPDLDPYVVSSIFELIIHMSSIVGLLAAYLISRKLKEKYPRADPLMCSIALLTATPLAIITTYLSNKDQISTYVVLFFGNVCLNMIWAITMDICLGVVVPSRKGCAIGTTLFFAFGLGSTWSSDITKIVSDGLYHYYQSLEEHPDNKFYGLQHACFLSLVGLIVGAVLYFAASLSITDDLKEAKGDAA</sequence>